<sequence length="300" mass="34032">MRQVGPPEDYDQHEWGVEPTIVEILAAINGTFTALEQRIDSGAQDAFSLGQGQFLQYEGLAGVAHETWVTFPDAPRETHTLGVLLNCGGGNHLISLLHKAMSPARAAWNRDFTAPLLESEWTRVNALTQTVSYNARFKLVHYNFLHKTYVTPSGLRRTSVARSDACPRCGGGTADFMHLAWHYRSIRDFWAQVTTEIQRVVGLKFDQTPQNCLLGNIPGPKRRKMEYTFLHLSLVLAKRRVAITWMDRKGLDYNSWRADTMERAVAEEMHMKQNSHGDKATDDMLSGKRSVQYSRIRTRP</sequence>
<feature type="compositionally biased region" description="Polar residues" evidence="1">
    <location>
        <begin position="289"/>
        <end position="300"/>
    </location>
</feature>
<feature type="region of interest" description="Disordered" evidence="1">
    <location>
        <begin position="269"/>
        <end position="300"/>
    </location>
</feature>
<name>A0AAV7QW70_PLEWA</name>
<evidence type="ECO:0000313" key="2">
    <source>
        <dbReference type="EMBL" id="KAJ1142610.1"/>
    </source>
</evidence>
<dbReference type="EMBL" id="JANPWB010000010">
    <property type="protein sequence ID" value="KAJ1142610.1"/>
    <property type="molecule type" value="Genomic_DNA"/>
</dbReference>
<reference evidence="2" key="1">
    <citation type="journal article" date="2022" name="bioRxiv">
        <title>Sequencing and chromosome-scale assembly of the giantPleurodeles waltlgenome.</title>
        <authorList>
            <person name="Brown T."/>
            <person name="Elewa A."/>
            <person name="Iarovenko S."/>
            <person name="Subramanian E."/>
            <person name="Araus A.J."/>
            <person name="Petzold A."/>
            <person name="Susuki M."/>
            <person name="Suzuki K.-i.T."/>
            <person name="Hayashi T."/>
            <person name="Toyoda A."/>
            <person name="Oliveira C."/>
            <person name="Osipova E."/>
            <person name="Leigh N.D."/>
            <person name="Simon A."/>
            <person name="Yun M.H."/>
        </authorList>
    </citation>
    <scope>NUCLEOTIDE SEQUENCE</scope>
    <source>
        <strain evidence="2">20211129_DDA</strain>
        <tissue evidence="2">Liver</tissue>
    </source>
</reference>
<organism evidence="2 3">
    <name type="scientific">Pleurodeles waltl</name>
    <name type="common">Iberian ribbed newt</name>
    <dbReference type="NCBI Taxonomy" id="8319"/>
    <lineage>
        <taxon>Eukaryota</taxon>
        <taxon>Metazoa</taxon>
        <taxon>Chordata</taxon>
        <taxon>Craniata</taxon>
        <taxon>Vertebrata</taxon>
        <taxon>Euteleostomi</taxon>
        <taxon>Amphibia</taxon>
        <taxon>Batrachia</taxon>
        <taxon>Caudata</taxon>
        <taxon>Salamandroidea</taxon>
        <taxon>Salamandridae</taxon>
        <taxon>Pleurodelinae</taxon>
        <taxon>Pleurodeles</taxon>
    </lineage>
</organism>
<dbReference type="Proteomes" id="UP001066276">
    <property type="component" value="Chromosome 6"/>
</dbReference>
<gene>
    <name evidence="2" type="ORF">NDU88_008924</name>
</gene>
<protein>
    <submittedName>
        <fullName evidence="2">Uncharacterized protein</fullName>
    </submittedName>
</protein>
<keyword evidence="3" id="KW-1185">Reference proteome</keyword>
<proteinExistence type="predicted"/>
<comment type="caution">
    <text evidence="2">The sequence shown here is derived from an EMBL/GenBank/DDBJ whole genome shotgun (WGS) entry which is preliminary data.</text>
</comment>
<accession>A0AAV7QW70</accession>
<evidence type="ECO:0000256" key="1">
    <source>
        <dbReference type="SAM" id="MobiDB-lite"/>
    </source>
</evidence>
<feature type="compositionally biased region" description="Basic and acidic residues" evidence="1">
    <location>
        <begin position="269"/>
        <end position="286"/>
    </location>
</feature>
<dbReference type="AlphaFoldDB" id="A0AAV7QW70"/>
<evidence type="ECO:0000313" key="3">
    <source>
        <dbReference type="Proteomes" id="UP001066276"/>
    </source>
</evidence>